<feature type="domain" description="B box-type" evidence="2">
    <location>
        <begin position="56"/>
        <end position="96"/>
    </location>
</feature>
<dbReference type="CDD" id="cd19757">
    <property type="entry name" value="Bbox1"/>
    <property type="match status" value="1"/>
</dbReference>
<reference evidence="3 4" key="1">
    <citation type="submission" date="2020-06" db="EMBL/GenBank/DDBJ databases">
        <authorList>
            <person name="Li R."/>
            <person name="Bekaert M."/>
        </authorList>
    </citation>
    <scope>NUCLEOTIDE SEQUENCE [LARGE SCALE GENOMIC DNA]</scope>
    <source>
        <strain evidence="4">wild</strain>
    </source>
</reference>
<dbReference type="Pfam" id="PF00643">
    <property type="entry name" value="zf-B_box"/>
    <property type="match status" value="1"/>
</dbReference>
<gene>
    <name evidence="3" type="ORF">MCOR_37403</name>
</gene>
<dbReference type="PANTHER" id="PTHR25462">
    <property type="entry name" value="BONUS, ISOFORM C-RELATED"/>
    <property type="match status" value="1"/>
</dbReference>
<dbReference type="Gene3D" id="3.30.160.60">
    <property type="entry name" value="Classic Zinc Finger"/>
    <property type="match status" value="1"/>
</dbReference>
<dbReference type="GO" id="GO:0061630">
    <property type="term" value="F:ubiquitin protein ligase activity"/>
    <property type="evidence" value="ECO:0007669"/>
    <property type="project" value="TreeGrafter"/>
</dbReference>
<dbReference type="PANTHER" id="PTHR25462:SF305">
    <property type="entry name" value="RING-TYPE DOMAIN-CONTAINING PROTEIN"/>
    <property type="match status" value="1"/>
</dbReference>
<proteinExistence type="predicted"/>
<dbReference type="GO" id="GO:0005654">
    <property type="term" value="C:nucleoplasm"/>
    <property type="evidence" value="ECO:0007669"/>
    <property type="project" value="TreeGrafter"/>
</dbReference>
<protein>
    <recommendedName>
        <fullName evidence="2">B box-type domain-containing protein</fullName>
    </recommendedName>
</protein>
<dbReference type="Proteomes" id="UP000507470">
    <property type="component" value="Unassembled WGS sequence"/>
</dbReference>
<evidence type="ECO:0000256" key="1">
    <source>
        <dbReference type="PROSITE-ProRule" id="PRU00024"/>
    </source>
</evidence>
<dbReference type="AlphaFoldDB" id="A0A6J8D631"/>
<evidence type="ECO:0000313" key="4">
    <source>
        <dbReference type="Proteomes" id="UP000507470"/>
    </source>
</evidence>
<keyword evidence="1" id="KW-0862">Zinc</keyword>
<organism evidence="3 4">
    <name type="scientific">Mytilus coruscus</name>
    <name type="common">Sea mussel</name>
    <dbReference type="NCBI Taxonomy" id="42192"/>
    <lineage>
        <taxon>Eukaryota</taxon>
        <taxon>Metazoa</taxon>
        <taxon>Spiralia</taxon>
        <taxon>Lophotrochozoa</taxon>
        <taxon>Mollusca</taxon>
        <taxon>Bivalvia</taxon>
        <taxon>Autobranchia</taxon>
        <taxon>Pteriomorphia</taxon>
        <taxon>Mytilida</taxon>
        <taxon>Mytiloidea</taxon>
        <taxon>Mytilidae</taxon>
        <taxon>Mytilinae</taxon>
        <taxon>Mytilus</taxon>
    </lineage>
</organism>
<accession>A0A6J8D631</accession>
<evidence type="ECO:0000313" key="3">
    <source>
        <dbReference type="EMBL" id="CAC5403525.1"/>
    </source>
</evidence>
<sequence>MAQSASKSCDICMSGPGRNYCEQCDQWMCDNCKTLHLRSKMCKNHTFLSGLNINPEDKLLCKEHDENFIFYCIDCDIPICKMCIVKKHKKHDTSEINESTQELQSEVKKMIDSKIKSVQTNLDKIEEGTGRYQSDVKEAICMITEEGKQMKLWIDRKIEALIISLEEKETASIQALQSIRTEFQNDMEMLKKCQNAFADSQKITDSTKLLKRLKHIKSELDVAGGKQSPVMPTVKYNKKNVSELEIINLFGDISFQEIVYSVEQTPKKEIREQSTKTLYRYKCHQCSWFDKGHKFHCSSCGCPSWFLFKREK</sequence>
<dbReference type="SUPFAM" id="SSF57845">
    <property type="entry name" value="B-box zinc-binding domain"/>
    <property type="match status" value="1"/>
</dbReference>
<keyword evidence="1" id="KW-0479">Metal-binding</keyword>
<dbReference type="OrthoDB" id="342730at2759"/>
<evidence type="ECO:0000259" key="2">
    <source>
        <dbReference type="PROSITE" id="PS50119"/>
    </source>
</evidence>
<dbReference type="GO" id="GO:0008270">
    <property type="term" value="F:zinc ion binding"/>
    <property type="evidence" value="ECO:0007669"/>
    <property type="project" value="UniProtKB-KW"/>
</dbReference>
<name>A0A6J8D631_MYTCO</name>
<dbReference type="InterPro" id="IPR000315">
    <property type="entry name" value="Znf_B-box"/>
</dbReference>
<keyword evidence="4" id="KW-1185">Reference proteome</keyword>
<keyword evidence="1" id="KW-0863">Zinc-finger</keyword>
<dbReference type="EMBL" id="CACVKT020006775">
    <property type="protein sequence ID" value="CAC5403525.1"/>
    <property type="molecule type" value="Genomic_DNA"/>
</dbReference>
<feature type="domain" description="B box-type" evidence="2">
    <location>
        <begin position="4"/>
        <end position="50"/>
    </location>
</feature>
<dbReference type="PROSITE" id="PS50119">
    <property type="entry name" value="ZF_BBOX"/>
    <property type="match status" value="2"/>
</dbReference>
<dbReference type="SMART" id="SM00336">
    <property type="entry name" value="BBOX"/>
    <property type="match status" value="2"/>
</dbReference>
<dbReference type="InterPro" id="IPR047153">
    <property type="entry name" value="TRIM45/56/19-like"/>
</dbReference>